<reference evidence="10" key="1">
    <citation type="submission" date="2023-06" db="EMBL/GenBank/DDBJ databases">
        <authorList>
            <person name="Noh H."/>
        </authorList>
    </citation>
    <scope>NUCLEOTIDE SEQUENCE</scope>
    <source>
        <strain evidence="10">DUCC20226</strain>
    </source>
</reference>
<keyword evidence="7 9" id="KW-0503">Monooxygenase</keyword>
<dbReference type="InterPro" id="IPR050121">
    <property type="entry name" value="Cytochrome_P450_monoxygenase"/>
</dbReference>
<dbReference type="CDD" id="cd11058">
    <property type="entry name" value="CYP60B-like"/>
    <property type="match status" value="1"/>
</dbReference>
<dbReference type="AlphaFoldDB" id="A0AAD9S8T0"/>
<keyword evidence="4 8" id="KW-0479">Metal-binding</keyword>
<dbReference type="EMBL" id="JAUJFL010000006">
    <property type="protein sequence ID" value="KAK2601188.1"/>
    <property type="molecule type" value="Genomic_DNA"/>
</dbReference>
<keyword evidence="6 8" id="KW-0408">Iron</keyword>
<keyword evidence="3 8" id="KW-0349">Heme</keyword>
<evidence type="ECO:0000256" key="3">
    <source>
        <dbReference type="ARBA" id="ARBA00022617"/>
    </source>
</evidence>
<dbReference type="InterPro" id="IPR036396">
    <property type="entry name" value="Cyt_P450_sf"/>
</dbReference>
<evidence type="ECO:0000256" key="6">
    <source>
        <dbReference type="ARBA" id="ARBA00023004"/>
    </source>
</evidence>
<dbReference type="Gene3D" id="1.10.630.10">
    <property type="entry name" value="Cytochrome P450"/>
    <property type="match status" value="1"/>
</dbReference>
<accession>A0AAD9S8T0</accession>
<evidence type="ECO:0000313" key="11">
    <source>
        <dbReference type="Proteomes" id="UP001265746"/>
    </source>
</evidence>
<comment type="caution">
    <text evidence="10">The sequence shown here is derived from an EMBL/GenBank/DDBJ whole genome shotgun (WGS) entry which is preliminary data.</text>
</comment>
<dbReference type="SUPFAM" id="SSF48264">
    <property type="entry name" value="Cytochrome P450"/>
    <property type="match status" value="1"/>
</dbReference>
<dbReference type="PANTHER" id="PTHR24305:SF230">
    <property type="entry name" value="P450, PUTATIVE (EUROFUNG)-RELATED"/>
    <property type="match status" value="1"/>
</dbReference>
<evidence type="ECO:0000313" key="10">
    <source>
        <dbReference type="EMBL" id="KAK2601188.1"/>
    </source>
</evidence>
<dbReference type="GO" id="GO:0020037">
    <property type="term" value="F:heme binding"/>
    <property type="evidence" value="ECO:0007669"/>
    <property type="project" value="InterPro"/>
</dbReference>
<dbReference type="InterPro" id="IPR017972">
    <property type="entry name" value="Cyt_P450_CS"/>
</dbReference>
<dbReference type="InterPro" id="IPR002401">
    <property type="entry name" value="Cyt_P450_E_grp-I"/>
</dbReference>
<feature type="binding site" description="axial binding residue" evidence="8">
    <location>
        <position position="430"/>
    </location>
    <ligand>
        <name>heme</name>
        <dbReference type="ChEBI" id="CHEBI:30413"/>
    </ligand>
    <ligandPart>
        <name>Fe</name>
        <dbReference type="ChEBI" id="CHEBI:18248"/>
    </ligandPart>
</feature>
<evidence type="ECO:0000256" key="8">
    <source>
        <dbReference type="PIRSR" id="PIRSR602401-1"/>
    </source>
</evidence>
<sequence length="490" mass="55535">MGIVLLSVILGVGYAISISFYNLFLHPLRNFPGPILNRISRIPRARHLVKGDQSFHIRTLQEKYGPVVRIAPDELAYIDVQAWKDIYGHRSNGDEFSKPSWFYRIFKQIPVDLLSETRERHAALRRQLAHGFSDKAMRTHEPIITNYVNILIQRLHEQCHGTTAVVPMRDWFWHTTFDVIGDLGFGSPFGCLGGSCVHPWIRLITTSIWQNAAMRALISLVGQGPMQFLFDTGLLAGKKHQDIMSEKLAQRMELGHERPDLIEGLLKEKDNLDLSFKQLTANSTLLMVAGSLTTATFITGSTFLLVSNPDKLKKLVEEVRSSFASEEEINLVSVGRLSYMLACLNEGLRRYPPVTTGLPRTVPKGGASVAGQYVPEGTTVAVWQWAINHRSDYWSQPFEYIPERWLEGGNKERGDQLDAMQPFSAGPRNCIGRNLAFAEARLILARVLYNFDIELDRSSQRWLADQKSYAMWDKPQLNLKLTPVVKMRGE</sequence>
<dbReference type="PANTHER" id="PTHR24305">
    <property type="entry name" value="CYTOCHROME P450"/>
    <property type="match status" value="1"/>
</dbReference>
<dbReference type="Proteomes" id="UP001265746">
    <property type="component" value="Unassembled WGS sequence"/>
</dbReference>
<keyword evidence="11" id="KW-1185">Reference proteome</keyword>
<evidence type="ECO:0000256" key="5">
    <source>
        <dbReference type="ARBA" id="ARBA00023002"/>
    </source>
</evidence>
<dbReference type="GO" id="GO:0005506">
    <property type="term" value="F:iron ion binding"/>
    <property type="evidence" value="ECO:0007669"/>
    <property type="project" value="InterPro"/>
</dbReference>
<name>A0AAD9S8T0_PHOAM</name>
<dbReference type="PROSITE" id="PS00086">
    <property type="entry name" value="CYTOCHROME_P450"/>
    <property type="match status" value="1"/>
</dbReference>
<dbReference type="GO" id="GO:0016705">
    <property type="term" value="F:oxidoreductase activity, acting on paired donors, with incorporation or reduction of molecular oxygen"/>
    <property type="evidence" value="ECO:0007669"/>
    <property type="project" value="InterPro"/>
</dbReference>
<evidence type="ECO:0000256" key="4">
    <source>
        <dbReference type="ARBA" id="ARBA00022723"/>
    </source>
</evidence>
<dbReference type="GO" id="GO:0004497">
    <property type="term" value="F:monooxygenase activity"/>
    <property type="evidence" value="ECO:0007669"/>
    <property type="project" value="UniProtKB-KW"/>
</dbReference>
<evidence type="ECO:0000256" key="9">
    <source>
        <dbReference type="RuleBase" id="RU000461"/>
    </source>
</evidence>
<comment type="similarity">
    <text evidence="2 9">Belongs to the cytochrome P450 family.</text>
</comment>
<protein>
    <submittedName>
        <fullName evidence="10">Uncharacterized protein</fullName>
    </submittedName>
</protein>
<evidence type="ECO:0000256" key="1">
    <source>
        <dbReference type="ARBA" id="ARBA00001971"/>
    </source>
</evidence>
<dbReference type="Pfam" id="PF00067">
    <property type="entry name" value="p450"/>
    <property type="match status" value="1"/>
</dbReference>
<evidence type="ECO:0000256" key="2">
    <source>
        <dbReference type="ARBA" id="ARBA00010617"/>
    </source>
</evidence>
<keyword evidence="5 9" id="KW-0560">Oxidoreductase</keyword>
<dbReference type="PRINTS" id="PR00463">
    <property type="entry name" value="EP450I"/>
</dbReference>
<comment type="cofactor">
    <cofactor evidence="1 8">
        <name>heme</name>
        <dbReference type="ChEBI" id="CHEBI:30413"/>
    </cofactor>
</comment>
<dbReference type="InterPro" id="IPR001128">
    <property type="entry name" value="Cyt_P450"/>
</dbReference>
<gene>
    <name evidence="10" type="ORF">N8I77_010655</name>
</gene>
<dbReference type="PRINTS" id="PR00385">
    <property type="entry name" value="P450"/>
</dbReference>
<proteinExistence type="inferred from homology"/>
<evidence type="ECO:0000256" key="7">
    <source>
        <dbReference type="ARBA" id="ARBA00023033"/>
    </source>
</evidence>
<organism evidence="10 11">
    <name type="scientific">Phomopsis amygdali</name>
    <name type="common">Fusicoccum amygdali</name>
    <dbReference type="NCBI Taxonomy" id="1214568"/>
    <lineage>
        <taxon>Eukaryota</taxon>
        <taxon>Fungi</taxon>
        <taxon>Dikarya</taxon>
        <taxon>Ascomycota</taxon>
        <taxon>Pezizomycotina</taxon>
        <taxon>Sordariomycetes</taxon>
        <taxon>Sordariomycetidae</taxon>
        <taxon>Diaporthales</taxon>
        <taxon>Diaporthaceae</taxon>
        <taxon>Diaporthe</taxon>
    </lineage>
</organism>